<dbReference type="AlphaFoldDB" id="A0A383E9Q5"/>
<name>A0A383E9Q5_9ZZZZ</name>
<sequence length="54" mass="5581">MAEIESAGETASPTEKPSEEKKSKPAVAKKPAPELKPFVDNGDGTVSDPNSGLI</sequence>
<evidence type="ECO:0000256" key="1">
    <source>
        <dbReference type="SAM" id="MobiDB-lite"/>
    </source>
</evidence>
<accession>A0A383E9Q5</accession>
<gene>
    <name evidence="2" type="ORF">METZ01_LOCUS505987</name>
</gene>
<feature type="non-terminal residue" evidence="2">
    <location>
        <position position="54"/>
    </location>
</feature>
<evidence type="ECO:0000313" key="2">
    <source>
        <dbReference type="EMBL" id="SVE53133.1"/>
    </source>
</evidence>
<dbReference type="EMBL" id="UINC01223793">
    <property type="protein sequence ID" value="SVE53133.1"/>
    <property type="molecule type" value="Genomic_DNA"/>
</dbReference>
<reference evidence="2" key="1">
    <citation type="submission" date="2018-05" db="EMBL/GenBank/DDBJ databases">
        <authorList>
            <person name="Lanie J.A."/>
            <person name="Ng W.-L."/>
            <person name="Kazmierczak K.M."/>
            <person name="Andrzejewski T.M."/>
            <person name="Davidsen T.M."/>
            <person name="Wayne K.J."/>
            <person name="Tettelin H."/>
            <person name="Glass J.I."/>
            <person name="Rusch D."/>
            <person name="Podicherti R."/>
            <person name="Tsui H.-C.T."/>
            <person name="Winkler M.E."/>
        </authorList>
    </citation>
    <scope>NUCLEOTIDE SEQUENCE</scope>
</reference>
<feature type="region of interest" description="Disordered" evidence="1">
    <location>
        <begin position="1"/>
        <end position="54"/>
    </location>
</feature>
<protein>
    <submittedName>
        <fullName evidence="2">Uncharacterized protein</fullName>
    </submittedName>
</protein>
<organism evidence="2">
    <name type="scientific">marine metagenome</name>
    <dbReference type="NCBI Taxonomy" id="408172"/>
    <lineage>
        <taxon>unclassified sequences</taxon>
        <taxon>metagenomes</taxon>
        <taxon>ecological metagenomes</taxon>
    </lineage>
</organism>
<proteinExistence type="predicted"/>